<organism evidence="2 3">
    <name type="scientific">Isoptericola hypogeus</name>
    <dbReference type="NCBI Taxonomy" id="300179"/>
    <lineage>
        <taxon>Bacteria</taxon>
        <taxon>Bacillati</taxon>
        <taxon>Actinomycetota</taxon>
        <taxon>Actinomycetes</taxon>
        <taxon>Micrococcales</taxon>
        <taxon>Promicromonosporaceae</taxon>
        <taxon>Isoptericola</taxon>
    </lineage>
</organism>
<keyword evidence="1" id="KW-1133">Transmembrane helix</keyword>
<accession>A0ABN2JU04</accession>
<comment type="caution">
    <text evidence="2">The sequence shown here is derived from an EMBL/GenBank/DDBJ whole genome shotgun (WGS) entry which is preliminary data.</text>
</comment>
<evidence type="ECO:0008006" key="4">
    <source>
        <dbReference type="Google" id="ProtNLM"/>
    </source>
</evidence>
<feature type="transmembrane region" description="Helical" evidence="1">
    <location>
        <begin position="112"/>
        <end position="133"/>
    </location>
</feature>
<dbReference type="RefSeq" id="WP_344249993.1">
    <property type="nucleotide sequence ID" value="NZ_BAAAPM010000008.1"/>
</dbReference>
<dbReference type="Proteomes" id="UP001501138">
    <property type="component" value="Unassembled WGS sequence"/>
</dbReference>
<proteinExistence type="predicted"/>
<keyword evidence="1" id="KW-0812">Transmembrane</keyword>
<gene>
    <name evidence="2" type="ORF">GCM10009809_35190</name>
</gene>
<name>A0ABN2JU04_9MICO</name>
<dbReference type="EMBL" id="BAAAPM010000008">
    <property type="protein sequence ID" value="GAA1736948.1"/>
    <property type="molecule type" value="Genomic_DNA"/>
</dbReference>
<keyword evidence="1" id="KW-0472">Membrane</keyword>
<reference evidence="2 3" key="1">
    <citation type="journal article" date="2019" name="Int. J. Syst. Evol. Microbiol.">
        <title>The Global Catalogue of Microorganisms (GCM) 10K type strain sequencing project: providing services to taxonomists for standard genome sequencing and annotation.</title>
        <authorList>
            <consortium name="The Broad Institute Genomics Platform"/>
            <consortium name="The Broad Institute Genome Sequencing Center for Infectious Disease"/>
            <person name="Wu L."/>
            <person name="Ma J."/>
        </authorList>
    </citation>
    <scope>NUCLEOTIDE SEQUENCE [LARGE SCALE GENOMIC DNA]</scope>
    <source>
        <strain evidence="2 3">JCM 15589</strain>
    </source>
</reference>
<sequence>MTTTRTARRPARTVGLVALIAGVLMLGAGTATWVTVSNQLAAQDITVSEDAAFLGGDTVDGPLSAFAQAQVIDKHALAATGGQTYAQLEQDDPLRATAMNASFLRASLFTSVVAYGVSALVMGLGVLFGLVGWSLRRLGAEPALVTETVPAATPAPSAPSARGRLHPAV</sequence>
<keyword evidence="3" id="KW-1185">Reference proteome</keyword>
<protein>
    <recommendedName>
        <fullName evidence="4">Aromatic ring-opening dioxygenase LigA</fullName>
    </recommendedName>
</protein>
<evidence type="ECO:0000256" key="1">
    <source>
        <dbReference type="SAM" id="Phobius"/>
    </source>
</evidence>
<evidence type="ECO:0000313" key="3">
    <source>
        <dbReference type="Proteomes" id="UP001501138"/>
    </source>
</evidence>
<evidence type="ECO:0000313" key="2">
    <source>
        <dbReference type="EMBL" id="GAA1736948.1"/>
    </source>
</evidence>